<dbReference type="OrthoDB" id="5513249at2"/>
<dbReference type="RefSeq" id="WP_083345848.1">
    <property type="nucleotide sequence ID" value="NZ_LT629690.1"/>
</dbReference>
<dbReference type="Pfam" id="PF03203">
    <property type="entry name" value="MerC"/>
    <property type="match status" value="1"/>
</dbReference>
<keyword evidence="1" id="KW-1133">Transmembrane helix</keyword>
<proteinExistence type="predicted"/>
<keyword evidence="3" id="KW-1185">Reference proteome</keyword>
<feature type="transmembrane region" description="Helical" evidence="1">
    <location>
        <begin position="20"/>
        <end position="46"/>
    </location>
</feature>
<protein>
    <submittedName>
        <fullName evidence="2">MerC mercury resistance protein</fullName>
    </submittedName>
</protein>
<keyword evidence="1" id="KW-0812">Transmembrane</keyword>
<dbReference type="Proteomes" id="UP000182427">
    <property type="component" value="Chromosome I"/>
</dbReference>
<dbReference type="InterPro" id="IPR004891">
    <property type="entry name" value="Mercury-R_MerC"/>
</dbReference>
<organism evidence="2 3">
    <name type="scientific">Terriglobus roseus</name>
    <dbReference type="NCBI Taxonomy" id="392734"/>
    <lineage>
        <taxon>Bacteria</taxon>
        <taxon>Pseudomonadati</taxon>
        <taxon>Acidobacteriota</taxon>
        <taxon>Terriglobia</taxon>
        <taxon>Terriglobales</taxon>
        <taxon>Acidobacteriaceae</taxon>
        <taxon>Terriglobus</taxon>
    </lineage>
</organism>
<gene>
    <name evidence="2" type="ORF">SAMN05444167_2998</name>
</gene>
<dbReference type="AlphaFoldDB" id="A0A1G7N3V3"/>
<dbReference type="GO" id="GO:0015097">
    <property type="term" value="F:mercury ion transmembrane transporter activity"/>
    <property type="evidence" value="ECO:0007669"/>
    <property type="project" value="InterPro"/>
</dbReference>
<sequence>MTQELKEQAHHSGADTFGIWVSALCVVHCIATPLFISMSAVVAHFLPAEESVHRTLATVVAAAGGIALIRGFRIHGRKRILALMAAGLAFIFFGAWFGDSLPSHIFEVAVTMTGSALMIAAHRMNHTFCSDCSQCCSSEDHA</sequence>
<dbReference type="EMBL" id="LT629690">
    <property type="protein sequence ID" value="SDF68632.1"/>
    <property type="molecule type" value="Genomic_DNA"/>
</dbReference>
<dbReference type="GO" id="GO:0016020">
    <property type="term" value="C:membrane"/>
    <property type="evidence" value="ECO:0007669"/>
    <property type="project" value="InterPro"/>
</dbReference>
<reference evidence="3" key="1">
    <citation type="submission" date="2016-10" db="EMBL/GenBank/DDBJ databases">
        <authorList>
            <person name="Varghese N."/>
            <person name="Submissions S."/>
        </authorList>
    </citation>
    <scope>NUCLEOTIDE SEQUENCE [LARGE SCALE GENOMIC DNA]</scope>
    <source>
        <strain evidence="3">GAS232</strain>
    </source>
</reference>
<evidence type="ECO:0000256" key="1">
    <source>
        <dbReference type="SAM" id="Phobius"/>
    </source>
</evidence>
<evidence type="ECO:0000313" key="3">
    <source>
        <dbReference type="Proteomes" id="UP000182427"/>
    </source>
</evidence>
<feature type="transmembrane region" description="Helical" evidence="1">
    <location>
        <begin position="52"/>
        <end position="69"/>
    </location>
</feature>
<keyword evidence="1" id="KW-0472">Membrane</keyword>
<evidence type="ECO:0000313" key="2">
    <source>
        <dbReference type="EMBL" id="SDF68632.1"/>
    </source>
</evidence>
<name>A0A1G7N3V3_9BACT</name>
<accession>A0A1G7N3V3</accession>
<feature type="transmembrane region" description="Helical" evidence="1">
    <location>
        <begin position="81"/>
        <end position="98"/>
    </location>
</feature>